<protein>
    <submittedName>
        <fullName evidence="5">Pentatricopeptide repeat-containing protein At1g12300, mitochondrial isoform X1</fullName>
    </submittedName>
</protein>
<evidence type="ECO:0000256" key="3">
    <source>
        <dbReference type="PROSITE-ProRule" id="PRU00708"/>
    </source>
</evidence>
<dbReference type="Proteomes" id="UP000087766">
    <property type="component" value="Chromosome 9"/>
</dbReference>
<dbReference type="OrthoDB" id="1934535at2759"/>
<feature type="repeat" description="PPR" evidence="3">
    <location>
        <begin position="128"/>
        <end position="162"/>
    </location>
</feature>
<evidence type="ECO:0000256" key="2">
    <source>
        <dbReference type="ARBA" id="ARBA00022737"/>
    </source>
</evidence>
<dbReference type="Pfam" id="PF13041">
    <property type="entry name" value="PPR_2"/>
    <property type="match status" value="1"/>
</dbReference>
<sequence length="269" mass="30998">MWLSRSVRVSLLPSIAKFPPFLPIHNSLFCSHSHPQTSLHDEAVSQFNRLLHQRHVPPIFEFGKILGFLVRVKRYPTAISLIQQMELKGIHNNFVNLSLLINCFCHLNQLPFAFSVFVKILKRGYHPNAITLNTLMRGLCDNGEVKEALNFHDKVVALGFRLNQFTYGILINGLSKIGETEAAIELLRKIQGPSTRPNMFLISAIIIIMVQYHKNLVSGMDKKYWFIPSYSDEDISQRYKLYKVTPKHTEQLKSIYKIFDDQDVGVWNT</sequence>
<evidence type="ECO:0000313" key="4">
    <source>
        <dbReference type="Proteomes" id="UP000087766"/>
    </source>
</evidence>
<evidence type="ECO:0000313" key="5">
    <source>
        <dbReference type="RefSeq" id="XP_022641922.1"/>
    </source>
</evidence>
<dbReference type="InterPro" id="IPR011990">
    <property type="entry name" value="TPR-like_helical_dom_sf"/>
</dbReference>
<name>A0A3Q0FI26_VIGRR</name>
<dbReference type="PANTHER" id="PTHR47941">
    <property type="entry name" value="PENTATRICOPEPTIDE REPEAT-CONTAINING PROTEIN 3, MITOCHONDRIAL"/>
    <property type="match status" value="1"/>
</dbReference>
<dbReference type="GeneID" id="106772985"/>
<dbReference type="InterPro" id="IPR002885">
    <property type="entry name" value="PPR_rpt"/>
</dbReference>
<organism evidence="4 5">
    <name type="scientific">Vigna radiata var. radiata</name>
    <name type="common">Mung bean</name>
    <name type="synonym">Phaseolus aureus</name>
    <dbReference type="NCBI Taxonomy" id="3916"/>
    <lineage>
        <taxon>Eukaryota</taxon>
        <taxon>Viridiplantae</taxon>
        <taxon>Streptophyta</taxon>
        <taxon>Embryophyta</taxon>
        <taxon>Tracheophyta</taxon>
        <taxon>Spermatophyta</taxon>
        <taxon>Magnoliopsida</taxon>
        <taxon>eudicotyledons</taxon>
        <taxon>Gunneridae</taxon>
        <taxon>Pentapetalae</taxon>
        <taxon>rosids</taxon>
        <taxon>fabids</taxon>
        <taxon>Fabales</taxon>
        <taxon>Fabaceae</taxon>
        <taxon>Papilionoideae</taxon>
        <taxon>50 kb inversion clade</taxon>
        <taxon>NPAAA clade</taxon>
        <taxon>indigoferoid/millettioid clade</taxon>
        <taxon>Phaseoleae</taxon>
        <taxon>Vigna</taxon>
    </lineage>
</organism>
<dbReference type="Gene3D" id="1.25.40.10">
    <property type="entry name" value="Tetratricopeptide repeat domain"/>
    <property type="match status" value="1"/>
</dbReference>
<evidence type="ECO:0000256" key="1">
    <source>
        <dbReference type="ARBA" id="ARBA00007626"/>
    </source>
</evidence>
<dbReference type="RefSeq" id="XP_022641922.1">
    <property type="nucleotide sequence ID" value="XM_022786201.1"/>
</dbReference>
<accession>A0A3Q0FI26</accession>
<gene>
    <name evidence="5" type="primary">LOC106772985</name>
</gene>
<dbReference type="PROSITE" id="PS51375">
    <property type="entry name" value="PPR"/>
    <property type="match status" value="3"/>
</dbReference>
<dbReference type="Pfam" id="PF01535">
    <property type="entry name" value="PPR"/>
    <property type="match status" value="1"/>
</dbReference>
<dbReference type="NCBIfam" id="TIGR00756">
    <property type="entry name" value="PPR"/>
    <property type="match status" value="2"/>
</dbReference>
<reference evidence="4" key="1">
    <citation type="journal article" date="2014" name="Nat. Commun.">
        <title>Genome sequence of mungbean and insights into evolution within Vigna species.</title>
        <authorList>
            <person name="Kang Y.J."/>
            <person name="Kim S.K."/>
            <person name="Kim M.Y."/>
            <person name="Lestari P."/>
            <person name="Kim K.H."/>
            <person name="Ha B.K."/>
            <person name="Jun T.H."/>
            <person name="Hwang W.J."/>
            <person name="Lee T."/>
            <person name="Lee J."/>
            <person name="Shim S."/>
            <person name="Yoon M.Y."/>
            <person name="Jang Y.E."/>
            <person name="Han K.S."/>
            <person name="Taeprayoon P."/>
            <person name="Yoon N."/>
            <person name="Somta P."/>
            <person name="Tanya P."/>
            <person name="Kim K.S."/>
            <person name="Gwag J.G."/>
            <person name="Moon J.K."/>
            <person name="Lee Y.H."/>
            <person name="Park B.S."/>
            <person name="Bombarely A."/>
            <person name="Doyle J.J."/>
            <person name="Jackson S.A."/>
            <person name="Schafleitner R."/>
            <person name="Srinives P."/>
            <person name="Varshney R.K."/>
            <person name="Lee S.H."/>
        </authorList>
    </citation>
    <scope>NUCLEOTIDE SEQUENCE [LARGE SCALE GENOMIC DNA]</scope>
    <source>
        <strain evidence="4">cv. VC1973A</strain>
    </source>
</reference>
<comment type="similarity">
    <text evidence="1">Belongs to the PPR family. P subfamily.</text>
</comment>
<proteinExistence type="inferred from homology"/>
<dbReference type="KEGG" id="vra:106772985"/>
<dbReference type="SUPFAM" id="SSF81901">
    <property type="entry name" value="HCP-like"/>
    <property type="match status" value="1"/>
</dbReference>
<reference evidence="5" key="2">
    <citation type="submission" date="2025-08" db="UniProtKB">
        <authorList>
            <consortium name="RefSeq"/>
        </authorList>
    </citation>
    <scope>IDENTIFICATION</scope>
    <source>
        <tissue evidence="5">Leaf</tissue>
    </source>
</reference>
<feature type="repeat" description="PPR" evidence="3">
    <location>
        <begin position="163"/>
        <end position="197"/>
    </location>
</feature>
<keyword evidence="4" id="KW-1185">Reference proteome</keyword>
<dbReference type="AlphaFoldDB" id="A0A3Q0FI26"/>
<feature type="repeat" description="PPR" evidence="3">
    <location>
        <begin position="93"/>
        <end position="127"/>
    </location>
</feature>
<keyword evidence="2" id="KW-0677">Repeat</keyword>